<dbReference type="PANTHER" id="PTHR32361:SF9">
    <property type="entry name" value="FERRIC REDUCTASE TRANSMEMBRANE COMPONENT 3-RELATED"/>
    <property type="match status" value="1"/>
</dbReference>
<keyword evidence="4" id="KW-1185">Reference proteome</keyword>
<accession>A0ABR2HZK7</accession>
<name>A0ABR2HZK7_9PEZI</name>
<dbReference type="Proteomes" id="UP001390339">
    <property type="component" value="Unassembled WGS sequence"/>
</dbReference>
<keyword evidence="1" id="KW-0813">Transport</keyword>
<dbReference type="Gene3D" id="3.40.50.80">
    <property type="entry name" value="Nucleotide-binding domain of ferredoxin-NADP reductase (FNR) module"/>
    <property type="match status" value="1"/>
</dbReference>
<dbReference type="PANTHER" id="PTHR32361">
    <property type="entry name" value="FERRIC/CUPRIC REDUCTASE TRANSMEMBRANE COMPONENT"/>
    <property type="match status" value="1"/>
</dbReference>
<organism evidence="3 4">
    <name type="scientific">Apiospora arundinis</name>
    <dbReference type="NCBI Taxonomy" id="335852"/>
    <lineage>
        <taxon>Eukaryota</taxon>
        <taxon>Fungi</taxon>
        <taxon>Dikarya</taxon>
        <taxon>Ascomycota</taxon>
        <taxon>Pezizomycotina</taxon>
        <taxon>Sordariomycetes</taxon>
        <taxon>Xylariomycetidae</taxon>
        <taxon>Amphisphaeriales</taxon>
        <taxon>Apiosporaceae</taxon>
        <taxon>Apiospora</taxon>
    </lineage>
</organism>
<keyword evidence="2" id="KW-0812">Transmembrane</keyword>
<evidence type="ECO:0000256" key="1">
    <source>
        <dbReference type="ARBA" id="ARBA00022448"/>
    </source>
</evidence>
<evidence type="ECO:0000313" key="4">
    <source>
        <dbReference type="Proteomes" id="UP001390339"/>
    </source>
</evidence>
<dbReference type="EMBL" id="JAPCWZ010000007">
    <property type="protein sequence ID" value="KAK8855342.1"/>
    <property type="molecule type" value="Genomic_DNA"/>
</dbReference>
<sequence length="360" mass="40994">MWHCLSSTYAPAIVVISISLGFFIISHSFRLLRMFRAVPVDFAMAYHGATRIRVKTQGREVTLFPGCYFYISKTRSSWRHKLHSHPMNVIHWASSYNAAEGPLYTTSEFEFLIEDTGGLTVRTSDLLTLDGPYGRNLHVEDYEHIGLVAEGIGIVGVLPFITHILRRWTYDQFATENRTAEGPELAQQFSDQTRQIDLVWKLTDTSQQEWVAELIEYFNTFIRYFQEIDPLRRVLFISLVYPASRKGQPPFSTSDYVRCKYPRKRQKQEDCLQDAMGIVMSNTKNSGKSTVLTCGSGVFTENVRAMMIGNPHVRFAEVEYQPNSTALQATSQSGDRDVRDAHRAQALATLDASGRWVVPI</sequence>
<evidence type="ECO:0000313" key="3">
    <source>
        <dbReference type="EMBL" id="KAK8855342.1"/>
    </source>
</evidence>
<keyword evidence="2" id="KW-0472">Membrane</keyword>
<evidence type="ECO:0008006" key="5">
    <source>
        <dbReference type="Google" id="ProtNLM"/>
    </source>
</evidence>
<dbReference type="InterPro" id="IPR039261">
    <property type="entry name" value="FNR_nucleotide-bd"/>
</dbReference>
<dbReference type="InterPro" id="IPR051410">
    <property type="entry name" value="Ferric/Cupric_Reductase"/>
</dbReference>
<comment type="caution">
    <text evidence="3">The sequence shown here is derived from an EMBL/GenBank/DDBJ whole genome shotgun (WGS) entry which is preliminary data.</text>
</comment>
<keyword evidence="2" id="KW-1133">Transmembrane helix</keyword>
<dbReference type="SUPFAM" id="SSF52343">
    <property type="entry name" value="Ferredoxin reductase-like, C-terminal NADP-linked domain"/>
    <property type="match status" value="1"/>
</dbReference>
<evidence type="ECO:0000256" key="2">
    <source>
        <dbReference type="SAM" id="Phobius"/>
    </source>
</evidence>
<protein>
    <recommendedName>
        <fullName evidence="5">FAD-binding FR-type domain-containing protein</fullName>
    </recommendedName>
</protein>
<proteinExistence type="predicted"/>
<reference evidence="3 4" key="1">
    <citation type="journal article" date="2024" name="IMA Fungus">
        <title>Apiospora arundinis, a panoply of carbohydrate-active enzymes and secondary metabolites.</title>
        <authorList>
            <person name="Sorensen T."/>
            <person name="Petersen C."/>
            <person name="Muurmann A.T."/>
            <person name="Christiansen J.V."/>
            <person name="Brundto M.L."/>
            <person name="Overgaard C.K."/>
            <person name="Boysen A.T."/>
            <person name="Wollenberg R.D."/>
            <person name="Larsen T.O."/>
            <person name="Sorensen J.L."/>
            <person name="Nielsen K.L."/>
            <person name="Sondergaard T.E."/>
        </authorList>
    </citation>
    <scope>NUCLEOTIDE SEQUENCE [LARGE SCALE GENOMIC DNA]</scope>
    <source>
        <strain evidence="3 4">AAU 773</strain>
    </source>
</reference>
<feature type="transmembrane region" description="Helical" evidence="2">
    <location>
        <begin position="6"/>
        <end position="26"/>
    </location>
</feature>
<gene>
    <name evidence="3" type="ORF">PGQ11_011254</name>
</gene>